<feature type="compositionally biased region" description="Low complexity" evidence="4">
    <location>
        <begin position="287"/>
        <end position="308"/>
    </location>
</feature>
<sequence length="809" mass="89517">MSKEQKFVNATYERVEELILKKEPNLLDNFLDETLAFQTDKSLEIKKFVIHFMEVSCKYDPQLLPRIIMNITIMIATDNVGVLKKLILSLAQIYRTAFKWVAESKGDMDVMKRTWNQLDNQHTSEKPNNNNKNTKSNNNDDDVNLTLVPEGHAIFRTDRLIEEGKKAFSRLMAYQSSLHISSINLMTVMGTMTTIVRLRPQFVVDVVQGFESLHVNLPPTLTNSQVSSVRKHLKMQLLALLRLPACLSLQSNIAILLTDLGATQNEVIKNMVRVDERKRKVDSSGGAAAAATATTTKPNNNNNNNNSNNKKRPRNDDNSNNNDDGDGDDDEEEEDYTPIVVTAPVAKSERNVKKPKIIPLNNNNNNNNNKNNNSSATSADKANSNRLANDGNNNNNSNNNNNNNNNNNGDNNNGGSKVFKSSSEVGEIGKTQSAIDITADDLVARLTPHNVADLVLLSMVMLPNEMPALFQSTYTPIAVAGTAVQIRHMARLLAAQLTNAGLGKGVEEMKRKEEQKQLQQQQQSSKGTSNSSSSTNNIISTISSGHNVKSLTGDDDYEDDDDDGGAAAAADDTGAGGNDNDGGRVGAKKNIETVLGGATTKPITEQSANQNQARQQAPIIPSSIATVVQPARKGIVQFRLESVTKPMMLPEKEALMQKMVARLIEHAQSNGSDENTWNIIINLASRYAGELRDALLKHIFTDARNNRHLATQWIYQLYNNYQDSNANNSKNNNNNNINKNEMLRLYEECVLLLLNGMLERQDQKESLFRHLILDVPMLTPPIIQALKEYCISEVSPVDNPNSNDGWAMV</sequence>
<dbReference type="CTD" id="20202478"/>
<dbReference type="Proteomes" id="UP000015101">
    <property type="component" value="Unassembled WGS sequence"/>
</dbReference>
<dbReference type="RefSeq" id="XP_009012873.1">
    <property type="nucleotide sequence ID" value="XM_009014625.1"/>
</dbReference>
<evidence type="ECO:0000256" key="3">
    <source>
        <dbReference type="ARBA" id="ARBA00023242"/>
    </source>
</evidence>
<dbReference type="Pfam" id="PF11935">
    <property type="entry name" value="SYMPK_PTA1_N"/>
    <property type="match status" value="1"/>
</dbReference>
<dbReference type="AlphaFoldDB" id="T1F0X8"/>
<dbReference type="EMBL" id="KB096023">
    <property type="protein sequence ID" value="ESO08851.1"/>
    <property type="molecule type" value="Genomic_DNA"/>
</dbReference>
<feature type="region of interest" description="Disordered" evidence="4">
    <location>
        <begin position="277"/>
        <end position="425"/>
    </location>
</feature>
<feature type="compositionally biased region" description="Acidic residues" evidence="4">
    <location>
        <begin position="323"/>
        <end position="336"/>
    </location>
</feature>
<dbReference type="GeneID" id="20202478"/>
<feature type="compositionally biased region" description="Gly residues" evidence="4">
    <location>
        <begin position="574"/>
        <end position="585"/>
    </location>
</feature>
<dbReference type="PANTHER" id="PTHR15245:SF20">
    <property type="entry name" value="SYMPLEKIN"/>
    <property type="match status" value="1"/>
</dbReference>
<name>T1F0X8_HELRO</name>
<dbReference type="OrthoDB" id="331600at2759"/>
<dbReference type="GO" id="GO:0005634">
    <property type="term" value="C:nucleus"/>
    <property type="evidence" value="ECO:0007669"/>
    <property type="project" value="UniProtKB-SubCell"/>
</dbReference>
<dbReference type="PANTHER" id="PTHR15245">
    <property type="entry name" value="SYMPLEKIN-RELATED"/>
    <property type="match status" value="1"/>
</dbReference>
<dbReference type="FunCoup" id="T1F0X8">
    <property type="interactions" value="1763"/>
</dbReference>
<dbReference type="eggNOG" id="KOG1895">
    <property type="taxonomic scope" value="Eukaryota"/>
</dbReference>
<dbReference type="KEGG" id="hro:HELRODRAFT_168763"/>
<feature type="compositionally biased region" description="Low complexity" evidence="4">
    <location>
        <begin position="126"/>
        <end position="137"/>
    </location>
</feature>
<feature type="domain" description="Symplekin/Pta1 N-terminal" evidence="5">
    <location>
        <begin position="133"/>
        <end position="280"/>
    </location>
</feature>
<evidence type="ECO:0000256" key="1">
    <source>
        <dbReference type="ARBA" id="ARBA00004123"/>
    </source>
</evidence>
<reference evidence="8" key="1">
    <citation type="submission" date="2012-12" db="EMBL/GenBank/DDBJ databases">
        <authorList>
            <person name="Hellsten U."/>
            <person name="Grimwood J."/>
            <person name="Chapman J.A."/>
            <person name="Shapiro H."/>
            <person name="Aerts A."/>
            <person name="Otillar R.P."/>
            <person name="Terry A.Y."/>
            <person name="Boore J.L."/>
            <person name="Simakov O."/>
            <person name="Marletaz F."/>
            <person name="Cho S.-J."/>
            <person name="Edsinger-Gonzales E."/>
            <person name="Havlak P."/>
            <person name="Kuo D.-H."/>
            <person name="Larsson T."/>
            <person name="Lv J."/>
            <person name="Arendt D."/>
            <person name="Savage R."/>
            <person name="Osoegawa K."/>
            <person name="de Jong P."/>
            <person name="Lindberg D.R."/>
            <person name="Seaver E.C."/>
            <person name="Weisblat D.A."/>
            <person name="Putnam N.H."/>
            <person name="Grigoriev I.V."/>
            <person name="Rokhsar D.S."/>
        </authorList>
    </citation>
    <scope>NUCLEOTIDE SEQUENCE</scope>
</reference>
<evidence type="ECO:0000313" key="6">
    <source>
        <dbReference type="EMBL" id="ESO08851.1"/>
    </source>
</evidence>
<dbReference type="EnsemblMetazoa" id="HelroT168763">
    <property type="protein sequence ID" value="HelroP168763"/>
    <property type="gene ID" value="HelroG168763"/>
</dbReference>
<gene>
    <name evidence="7" type="primary">20202478</name>
    <name evidence="6" type="ORF">HELRODRAFT_168763</name>
</gene>
<protein>
    <recommendedName>
        <fullName evidence="5">Symplekin/Pta1 N-terminal domain-containing protein</fullName>
    </recommendedName>
</protein>
<feature type="compositionally biased region" description="Low complexity" evidence="4">
    <location>
        <begin position="517"/>
        <end position="545"/>
    </location>
</feature>
<evidence type="ECO:0000313" key="7">
    <source>
        <dbReference type="EnsemblMetazoa" id="HelroP168763"/>
    </source>
</evidence>
<reference evidence="6 8" key="2">
    <citation type="journal article" date="2013" name="Nature">
        <title>Insights into bilaterian evolution from three spiralian genomes.</title>
        <authorList>
            <person name="Simakov O."/>
            <person name="Marletaz F."/>
            <person name="Cho S.J."/>
            <person name="Edsinger-Gonzales E."/>
            <person name="Havlak P."/>
            <person name="Hellsten U."/>
            <person name="Kuo D.H."/>
            <person name="Larsson T."/>
            <person name="Lv J."/>
            <person name="Arendt D."/>
            <person name="Savage R."/>
            <person name="Osoegawa K."/>
            <person name="de Jong P."/>
            <person name="Grimwood J."/>
            <person name="Chapman J.A."/>
            <person name="Shapiro H."/>
            <person name="Aerts A."/>
            <person name="Otillar R.P."/>
            <person name="Terry A.Y."/>
            <person name="Boore J.L."/>
            <person name="Grigoriev I.V."/>
            <person name="Lindberg D.R."/>
            <person name="Seaver E.C."/>
            <person name="Weisblat D.A."/>
            <person name="Putnam N.H."/>
            <person name="Rokhsar D.S."/>
        </authorList>
    </citation>
    <scope>NUCLEOTIDE SEQUENCE</scope>
</reference>
<reference evidence="7" key="3">
    <citation type="submission" date="2015-06" db="UniProtKB">
        <authorList>
            <consortium name="EnsemblMetazoa"/>
        </authorList>
    </citation>
    <scope>IDENTIFICATION</scope>
</reference>
<keyword evidence="8" id="KW-1185">Reference proteome</keyword>
<evidence type="ECO:0000256" key="2">
    <source>
        <dbReference type="ARBA" id="ARBA00022664"/>
    </source>
</evidence>
<dbReference type="HOGENOM" id="CLU_348612_0_0_1"/>
<feature type="region of interest" description="Disordered" evidence="4">
    <location>
        <begin position="506"/>
        <end position="586"/>
    </location>
</feature>
<evidence type="ECO:0000259" key="5">
    <source>
        <dbReference type="Pfam" id="PF11935"/>
    </source>
</evidence>
<dbReference type="InterPro" id="IPR011989">
    <property type="entry name" value="ARM-like"/>
</dbReference>
<dbReference type="STRING" id="6412.T1F0X8"/>
<dbReference type="Gene3D" id="1.25.10.10">
    <property type="entry name" value="Leucine-rich Repeat Variant"/>
    <property type="match status" value="2"/>
</dbReference>
<feature type="compositionally biased region" description="Basic and acidic residues" evidence="4">
    <location>
        <begin position="506"/>
        <end position="516"/>
    </location>
</feature>
<dbReference type="EMBL" id="AMQM01003081">
    <property type="status" value="NOT_ANNOTATED_CDS"/>
    <property type="molecule type" value="Genomic_DNA"/>
</dbReference>
<organism evidence="7 8">
    <name type="scientific">Helobdella robusta</name>
    <name type="common">Californian leech</name>
    <dbReference type="NCBI Taxonomy" id="6412"/>
    <lineage>
        <taxon>Eukaryota</taxon>
        <taxon>Metazoa</taxon>
        <taxon>Spiralia</taxon>
        <taxon>Lophotrochozoa</taxon>
        <taxon>Annelida</taxon>
        <taxon>Clitellata</taxon>
        <taxon>Hirudinea</taxon>
        <taxon>Rhynchobdellida</taxon>
        <taxon>Glossiphoniidae</taxon>
        <taxon>Helobdella</taxon>
    </lineage>
</organism>
<comment type="subcellular location">
    <subcellularLocation>
        <location evidence="1">Nucleus</location>
    </subcellularLocation>
</comment>
<evidence type="ECO:0000256" key="4">
    <source>
        <dbReference type="SAM" id="MobiDB-lite"/>
    </source>
</evidence>
<dbReference type="InParanoid" id="T1F0X8"/>
<accession>T1F0X8</accession>
<keyword evidence="3" id="KW-0539">Nucleus</keyword>
<dbReference type="OMA" id="IMNITIM"/>
<proteinExistence type="predicted"/>
<dbReference type="InterPro" id="IPR021850">
    <property type="entry name" value="Symplekin/Pta1"/>
</dbReference>
<keyword evidence="2" id="KW-0507">mRNA processing</keyword>
<dbReference type="InterPro" id="IPR032460">
    <property type="entry name" value="Symplekin/Pta1_N"/>
</dbReference>
<feature type="region of interest" description="Disordered" evidence="4">
    <location>
        <begin position="119"/>
        <end position="142"/>
    </location>
</feature>
<evidence type="ECO:0000313" key="8">
    <source>
        <dbReference type="Proteomes" id="UP000015101"/>
    </source>
</evidence>
<dbReference type="GO" id="GO:0006397">
    <property type="term" value="P:mRNA processing"/>
    <property type="evidence" value="ECO:0007669"/>
    <property type="project" value="UniProtKB-KW"/>
</dbReference>
<feature type="compositionally biased region" description="Low complexity" evidence="4">
    <location>
        <begin position="361"/>
        <end position="416"/>
    </location>
</feature>
<feature type="compositionally biased region" description="Acidic residues" evidence="4">
    <location>
        <begin position="553"/>
        <end position="564"/>
    </location>
</feature>